<dbReference type="Proteomes" id="UP000886501">
    <property type="component" value="Unassembled WGS sequence"/>
</dbReference>
<gene>
    <name evidence="1" type="ORF">BDM02DRAFT_2507478</name>
</gene>
<name>A0ACB6ZDW9_THEGA</name>
<reference evidence="1" key="2">
    <citation type="journal article" date="2020" name="Nat. Commun.">
        <title>Large-scale genome sequencing of mycorrhizal fungi provides insights into the early evolution of symbiotic traits.</title>
        <authorList>
            <person name="Miyauchi S."/>
            <person name="Kiss E."/>
            <person name="Kuo A."/>
            <person name="Drula E."/>
            <person name="Kohler A."/>
            <person name="Sanchez-Garcia M."/>
            <person name="Morin E."/>
            <person name="Andreopoulos B."/>
            <person name="Barry K.W."/>
            <person name="Bonito G."/>
            <person name="Buee M."/>
            <person name="Carver A."/>
            <person name="Chen C."/>
            <person name="Cichocki N."/>
            <person name="Clum A."/>
            <person name="Culley D."/>
            <person name="Crous P.W."/>
            <person name="Fauchery L."/>
            <person name="Girlanda M."/>
            <person name="Hayes R.D."/>
            <person name="Keri Z."/>
            <person name="LaButti K."/>
            <person name="Lipzen A."/>
            <person name="Lombard V."/>
            <person name="Magnuson J."/>
            <person name="Maillard F."/>
            <person name="Murat C."/>
            <person name="Nolan M."/>
            <person name="Ohm R.A."/>
            <person name="Pangilinan J."/>
            <person name="Pereira M.F."/>
            <person name="Perotto S."/>
            <person name="Peter M."/>
            <person name="Pfister S."/>
            <person name="Riley R."/>
            <person name="Sitrit Y."/>
            <person name="Stielow J.B."/>
            <person name="Szollosi G."/>
            <person name="Zifcakova L."/>
            <person name="Stursova M."/>
            <person name="Spatafora J.W."/>
            <person name="Tedersoo L."/>
            <person name="Vaario L.M."/>
            <person name="Yamada A."/>
            <person name="Yan M."/>
            <person name="Wang P."/>
            <person name="Xu J."/>
            <person name="Bruns T."/>
            <person name="Baldrian P."/>
            <person name="Vilgalys R."/>
            <person name="Dunand C."/>
            <person name="Henrissat B."/>
            <person name="Grigoriev I.V."/>
            <person name="Hibbett D."/>
            <person name="Nagy L.G."/>
            <person name="Martin F.M."/>
        </authorList>
    </citation>
    <scope>NUCLEOTIDE SEQUENCE</scope>
    <source>
        <strain evidence="1">P2</strain>
    </source>
</reference>
<comment type="caution">
    <text evidence="1">The sequence shown here is derived from an EMBL/GenBank/DDBJ whole genome shotgun (WGS) entry which is preliminary data.</text>
</comment>
<sequence>MTQYYPSPQPTQGDASTRNGPYPTDRSSPFYPMPPQVDITSQAANHLQQGVQYSSDRRSSLQPLYSPTPRQSINFFPLPSPPRSNSSYSRSETSSVQPGQSMSRRTSFQWPVPHDQSNRSVSNPSSVTHPHNDADSQSPSYPHLVNSFGNSGQALDPTLYAWPPSYLGEVPPQHTLPYPPNDGPPFPASQSSQPAPAKRKRVTRSNPYPRSGQQTEKQVSPPDDPPVASSSRVRLDMLPPAPAHGEGSNFKATAKERDAKRKRGDRASKGCWKERLADLLPASQPRPKKLLEILDAVIKYFGGDPLEVVDQPCEPEKKYDSPKSRLNSIRRNNERRGYERIREILQAWGYHVTSATSRINILQIVVYMLEMENGTVSEDLIKLIDKFSGQDPGAPGP</sequence>
<accession>A0ACB6ZDW9</accession>
<reference evidence="1" key="1">
    <citation type="submission" date="2019-10" db="EMBL/GenBank/DDBJ databases">
        <authorList>
            <consortium name="DOE Joint Genome Institute"/>
            <person name="Kuo A."/>
            <person name="Miyauchi S."/>
            <person name="Kiss E."/>
            <person name="Drula E."/>
            <person name="Kohler A."/>
            <person name="Sanchez-Garcia M."/>
            <person name="Andreopoulos B."/>
            <person name="Barry K.W."/>
            <person name="Bonito G."/>
            <person name="Buee M."/>
            <person name="Carver A."/>
            <person name="Chen C."/>
            <person name="Cichocki N."/>
            <person name="Clum A."/>
            <person name="Culley D."/>
            <person name="Crous P.W."/>
            <person name="Fauchery L."/>
            <person name="Girlanda M."/>
            <person name="Hayes R."/>
            <person name="Keri Z."/>
            <person name="Labutti K."/>
            <person name="Lipzen A."/>
            <person name="Lombard V."/>
            <person name="Magnuson J."/>
            <person name="Maillard F."/>
            <person name="Morin E."/>
            <person name="Murat C."/>
            <person name="Nolan M."/>
            <person name="Ohm R."/>
            <person name="Pangilinan J."/>
            <person name="Pereira M."/>
            <person name="Perotto S."/>
            <person name="Peter M."/>
            <person name="Riley R."/>
            <person name="Sitrit Y."/>
            <person name="Stielow B."/>
            <person name="Szollosi G."/>
            <person name="Zifcakova L."/>
            <person name="Stursova M."/>
            <person name="Spatafora J.W."/>
            <person name="Tedersoo L."/>
            <person name="Vaario L.-M."/>
            <person name="Yamada A."/>
            <person name="Yan M."/>
            <person name="Wang P."/>
            <person name="Xu J."/>
            <person name="Bruns T."/>
            <person name="Baldrian P."/>
            <person name="Vilgalys R."/>
            <person name="Henrissat B."/>
            <person name="Grigoriev I.V."/>
            <person name="Hibbett D."/>
            <person name="Nagy L.G."/>
            <person name="Martin F.M."/>
        </authorList>
    </citation>
    <scope>NUCLEOTIDE SEQUENCE</scope>
    <source>
        <strain evidence="1">P2</strain>
    </source>
</reference>
<evidence type="ECO:0000313" key="2">
    <source>
        <dbReference type="Proteomes" id="UP000886501"/>
    </source>
</evidence>
<evidence type="ECO:0000313" key="1">
    <source>
        <dbReference type="EMBL" id="KAF9647784.1"/>
    </source>
</evidence>
<proteinExistence type="predicted"/>
<keyword evidence="2" id="KW-1185">Reference proteome</keyword>
<dbReference type="EMBL" id="MU118026">
    <property type="protein sequence ID" value="KAF9647784.1"/>
    <property type="molecule type" value="Genomic_DNA"/>
</dbReference>
<protein>
    <submittedName>
        <fullName evidence="1">Uncharacterized protein</fullName>
    </submittedName>
</protein>
<organism evidence="1 2">
    <name type="scientific">Thelephora ganbajun</name>
    <name type="common">Ganba fungus</name>
    <dbReference type="NCBI Taxonomy" id="370292"/>
    <lineage>
        <taxon>Eukaryota</taxon>
        <taxon>Fungi</taxon>
        <taxon>Dikarya</taxon>
        <taxon>Basidiomycota</taxon>
        <taxon>Agaricomycotina</taxon>
        <taxon>Agaricomycetes</taxon>
        <taxon>Thelephorales</taxon>
        <taxon>Thelephoraceae</taxon>
        <taxon>Thelephora</taxon>
    </lineage>
</organism>